<keyword evidence="3" id="KW-1185">Reference proteome</keyword>
<gene>
    <name evidence="2" type="ORF">F5544_04405</name>
</gene>
<dbReference type="PROSITE" id="PS51257">
    <property type="entry name" value="PROKAR_LIPOPROTEIN"/>
    <property type="match status" value="1"/>
</dbReference>
<sequence>MRLFGIIKTEVFLAGIVGFGALVGCGAVHQAAGNGAPTDVRWVDFQGVQLPVADEGPRHIEGPIATGYDASPAGAALAAIESTVRMSVATDTQWPKVGQVLIAAGQGRDRWATARAQLSITEPIAPGCAPEVLGYTIADFTPKRAGVAIYARQADGSLTRNLAGVTRRDDNWLLDLAADPKSSVLSAVTSVPPDMVILRGKESR</sequence>
<evidence type="ECO:0000313" key="2">
    <source>
        <dbReference type="EMBL" id="QIS08795.1"/>
    </source>
</evidence>
<organism evidence="2 3">
    <name type="scientific">Nocardia arthritidis</name>
    <dbReference type="NCBI Taxonomy" id="228602"/>
    <lineage>
        <taxon>Bacteria</taxon>
        <taxon>Bacillati</taxon>
        <taxon>Actinomycetota</taxon>
        <taxon>Actinomycetes</taxon>
        <taxon>Mycobacteriales</taxon>
        <taxon>Nocardiaceae</taxon>
        <taxon>Nocardia</taxon>
    </lineage>
</organism>
<dbReference type="RefSeq" id="WP_167471986.1">
    <property type="nucleotide sequence ID" value="NZ_CP046172.1"/>
</dbReference>
<dbReference type="EMBL" id="CP046172">
    <property type="protein sequence ID" value="QIS08795.1"/>
    <property type="molecule type" value="Genomic_DNA"/>
</dbReference>
<proteinExistence type="predicted"/>
<dbReference type="InterPro" id="IPR058488">
    <property type="entry name" value="DUF8175"/>
</dbReference>
<evidence type="ECO:0000259" key="1">
    <source>
        <dbReference type="Pfam" id="PF26526"/>
    </source>
</evidence>
<dbReference type="AlphaFoldDB" id="A0A6G9Y6C1"/>
<dbReference type="Pfam" id="PF26526">
    <property type="entry name" value="DUF8175"/>
    <property type="match status" value="1"/>
</dbReference>
<protein>
    <recommendedName>
        <fullName evidence="1">DUF8175 domain-containing protein</fullName>
    </recommendedName>
</protein>
<feature type="domain" description="DUF8175" evidence="1">
    <location>
        <begin position="26"/>
        <end position="189"/>
    </location>
</feature>
<dbReference type="Proteomes" id="UP000503540">
    <property type="component" value="Chromosome"/>
</dbReference>
<reference evidence="2 3" key="1">
    <citation type="journal article" date="2019" name="ACS Chem. Biol.">
        <title>Identification and Mobilization of a Cryptic Antibiotic Biosynthesis Gene Locus from a Human-Pathogenic Nocardia Isolate.</title>
        <authorList>
            <person name="Herisse M."/>
            <person name="Ishida K."/>
            <person name="Porter J.L."/>
            <person name="Howden B."/>
            <person name="Hertweck C."/>
            <person name="Stinear T.P."/>
            <person name="Pidot S.J."/>
        </authorList>
    </citation>
    <scope>NUCLEOTIDE SEQUENCE [LARGE SCALE GENOMIC DNA]</scope>
    <source>
        <strain evidence="2 3">AUSMDU00012717</strain>
    </source>
</reference>
<dbReference type="KEGG" id="nah:F5544_04405"/>
<name>A0A6G9Y6C1_9NOCA</name>
<accession>A0A6G9Y6C1</accession>
<evidence type="ECO:0000313" key="3">
    <source>
        <dbReference type="Proteomes" id="UP000503540"/>
    </source>
</evidence>